<proteinExistence type="inferred from homology"/>
<protein>
    <submittedName>
        <fullName evidence="7">Carbohydrate kinase</fullName>
    </submittedName>
</protein>
<dbReference type="RefSeq" id="WP_169419427.1">
    <property type="nucleotide sequence ID" value="NZ_JABBFX010000001.1"/>
</dbReference>
<dbReference type="GO" id="GO:0005524">
    <property type="term" value="F:ATP binding"/>
    <property type="evidence" value="ECO:0007669"/>
    <property type="project" value="UniProtKB-KW"/>
</dbReference>
<dbReference type="InterPro" id="IPR050306">
    <property type="entry name" value="PfkB_Carbo_kinase"/>
</dbReference>
<evidence type="ECO:0000259" key="6">
    <source>
        <dbReference type="Pfam" id="PF00294"/>
    </source>
</evidence>
<dbReference type="Proteomes" id="UP000541185">
    <property type="component" value="Unassembled WGS sequence"/>
</dbReference>
<dbReference type="PROSITE" id="PS00584">
    <property type="entry name" value="PFKB_KINASES_2"/>
    <property type="match status" value="1"/>
</dbReference>
<dbReference type="CDD" id="cd01167">
    <property type="entry name" value="bac_FRK"/>
    <property type="match status" value="1"/>
</dbReference>
<feature type="domain" description="Carbohydrate kinase PfkB" evidence="6">
    <location>
        <begin position="19"/>
        <end position="302"/>
    </location>
</feature>
<organism evidence="7 8">
    <name type="scientific">Ramlibacter agri</name>
    <dbReference type="NCBI Taxonomy" id="2728837"/>
    <lineage>
        <taxon>Bacteria</taxon>
        <taxon>Pseudomonadati</taxon>
        <taxon>Pseudomonadota</taxon>
        <taxon>Betaproteobacteria</taxon>
        <taxon>Burkholderiales</taxon>
        <taxon>Comamonadaceae</taxon>
        <taxon>Ramlibacter</taxon>
    </lineage>
</organism>
<evidence type="ECO:0000256" key="5">
    <source>
        <dbReference type="ARBA" id="ARBA00022840"/>
    </source>
</evidence>
<dbReference type="GO" id="GO:0016301">
    <property type="term" value="F:kinase activity"/>
    <property type="evidence" value="ECO:0007669"/>
    <property type="project" value="UniProtKB-KW"/>
</dbReference>
<dbReference type="InterPro" id="IPR002173">
    <property type="entry name" value="Carboh/pur_kinase_PfkB_CS"/>
</dbReference>
<evidence type="ECO:0000256" key="1">
    <source>
        <dbReference type="ARBA" id="ARBA00010688"/>
    </source>
</evidence>
<dbReference type="PANTHER" id="PTHR43085:SF1">
    <property type="entry name" value="PSEUDOURIDINE KINASE-RELATED"/>
    <property type="match status" value="1"/>
</dbReference>
<keyword evidence="4 7" id="KW-0418">Kinase</keyword>
<evidence type="ECO:0000256" key="4">
    <source>
        <dbReference type="ARBA" id="ARBA00022777"/>
    </source>
</evidence>
<reference evidence="7 8" key="1">
    <citation type="submission" date="2020-04" db="EMBL/GenBank/DDBJ databases">
        <title>Ramlibacter sp. G-1-2-2 isolated from soil.</title>
        <authorList>
            <person name="Dahal R.H."/>
        </authorList>
    </citation>
    <scope>NUCLEOTIDE SEQUENCE [LARGE SCALE GENOMIC DNA]</scope>
    <source>
        <strain evidence="7 8">G-1-2-2</strain>
    </source>
</reference>
<dbReference type="InterPro" id="IPR029056">
    <property type="entry name" value="Ribokinase-like"/>
</dbReference>
<keyword evidence="3" id="KW-0547">Nucleotide-binding</keyword>
<keyword evidence="2" id="KW-0808">Transferase</keyword>
<gene>
    <name evidence="7" type="ORF">HHL11_16485</name>
</gene>
<dbReference type="EMBL" id="JABBFX010000001">
    <property type="protein sequence ID" value="NML45353.1"/>
    <property type="molecule type" value="Genomic_DNA"/>
</dbReference>
<evidence type="ECO:0000256" key="2">
    <source>
        <dbReference type="ARBA" id="ARBA00022679"/>
    </source>
</evidence>
<dbReference type="InterPro" id="IPR011611">
    <property type="entry name" value="PfkB_dom"/>
</dbReference>
<dbReference type="SUPFAM" id="SSF53613">
    <property type="entry name" value="Ribokinase-like"/>
    <property type="match status" value="1"/>
</dbReference>
<dbReference type="AlphaFoldDB" id="A0A848HA48"/>
<accession>A0A848HA48</accession>
<keyword evidence="5" id="KW-0067">ATP-binding</keyword>
<evidence type="ECO:0000313" key="7">
    <source>
        <dbReference type="EMBL" id="NML45353.1"/>
    </source>
</evidence>
<evidence type="ECO:0000313" key="8">
    <source>
        <dbReference type="Proteomes" id="UP000541185"/>
    </source>
</evidence>
<dbReference type="Pfam" id="PF00294">
    <property type="entry name" value="PfkB"/>
    <property type="match status" value="1"/>
</dbReference>
<comment type="similarity">
    <text evidence="1">Belongs to the carbohydrate kinase PfkB family.</text>
</comment>
<name>A0A848HA48_9BURK</name>
<comment type="caution">
    <text evidence="7">The sequence shown here is derived from an EMBL/GenBank/DDBJ whole genome shotgun (WGS) entry which is preliminary data.</text>
</comment>
<keyword evidence="8" id="KW-1185">Reference proteome</keyword>
<dbReference type="Gene3D" id="3.40.1190.20">
    <property type="match status" value="1"/>
</dbReference>
<evidence type="ECO:0000256" key="3">
    <source>
        <dbReference type="ARBA" id="ARBA00022741"/>
    </source>
</evidence>
<sequence length="307" mass="32779">MFLVCGEALMDVFPAGTTPAGVALDARVGGSPFNVAVGLARLGQPVGFIGGISTDTFGQRLLHALREEGVDLATVQRQAAPTTLSVVAADAEGVPTYAFHGEHGADRLLDPRALETLPAAAQVLQLGSFALVVEPIATTLRLLVEREHQRRLVAYDPNVRLNVEPSVPRWRAAVEWMAQRTHLLKISSEDAALLYPDEQLQALARRWLAQGVRLVVITCGSLGAAAFTAREGARTEAVPVQLVDTVGAGDTFQAALLTWLAERDLLKPQAMQALPAAQLKEMLAFAAKAAAITCSRRGADLPRRSEL</sequence>
<dbReference type="PANTHER" id="PTHR43085">
    <property type="entry name" value="HEXOKINASE FAMILY MEMBER"/>
    <property type="match status" value="1"/>
</dbReference>